<keyword evidence="2" id="KW-1185">Reference proteome</keyword>
<evidence type="ECO:0000313" key="2">
    <source>
        <dbReference type="Proteomes" id="UP000266673"/>
    </source>
</evidence>
<dbReference type="AlphaFoldDB" id="A0A397UUH8"/>
<organism evidence="1 2">
    <name type="scientific">Gigaspora rosea</name>
    <dbReference type="NCBI Taxonomy" id="44941"/>
    <lineage>
        <taxon>Eukaryota</taxon>
        <taxon>Fungi</taxon>
        <taxon>Fungi incertae sedis</taxon>
        <taxon>Mucoromycota</taxon>
        <taxon>Glomeromycotina</taxon>
        <taxon>Glomeromycetes</taxon>
        <taxon>Diversisporales</taxon>
        <taxon>Gigasporaceae</taxon>
        <taxon>Gigaspora</taxon>
    </lineage>
</organism>
<gene>
    <name evidence="1" type="ORF">C2G38_2196553</name>
</gene>
<name>A0A397UUH8_9GLOM</name>
<proteinExistence type="predicted"/>
<reference evidence="1 2" key="1">
    <citation type="submission" date="2018-06" db="EMBL/GenBank/DDBJ databases">
        <title>Comparative genomics reveals the genomic features of Rhizophagus irregularis, R. cerebriforme, R. diaphanum and Gigaspora rosea, and their symbiotic lifestyle signature.</title>
        <authorList>
            <person name="Morin E."/>
            <person name="San Clemente H."/>
            <person name="Chen E.C.H."/>
            <person name="De La Providencia I."/>
            <person name="Hainaut M."/>
            <person name="Kuo A."/>
            <person name="Kohler A."/>
            <person name="Murat C."/>
            <person name="Tang N."/>
            <person name="Roy S."/>
            <person name="Loubradou J."/>
            <person name="Henrissat B."/>
            <person name="Grigoriev I.V."/>
            <person name="Corradi N."/>
            <person name="Roux C."/>
            <person name="Martin F.M."/>
        </authorList>
    </citation>
    <scope>NUCLEOTIDE SEQUENCE [LARGE SCALE GENOMIC DNA]</scope>
    <source>
        <strain evidence="1 2">DAOM 194757</strain>
    </source>
</reference>
<comment type="caution">
    <text evidence="1">The sequence shown here is derived from an EMBL/GenBank/DDBJ whole genome shotgun (WGS) entry which is preliminary data.</text>
</comment>
<dbReference type="Proteomes" id="UP000266673">
    <property type="component" value="Unassembled WGS sequence"/>
</dbReference>
<evidence type="ECO:0000313" key="1">
    <source>
        <dbReference type="EMBL" id="RIB13920.1"/>
    </source>
</evidence>
<sequence length="208" mass="25777">MSFFKKIVNKFNKQNTFTNENTFVETWKKESKFKKFFKKLFKKDEVKEFVNQYWNDIDYIESSYSTSNKEDLDVLTLLFVEEENPIVFDKFETSEYKIFISYDKFKEYLFDENLINVGATYHSKEKRLKNILEFLEAHIRSYFNLFNNGYSYYIQYNTLDLMEHRRKSYENNFEIWFQNVNLYCEKIKVKYIWSYMDLEKYCNAYLSY</sequence>
<accession>A0A397UUH8</accession>
<protein>
    <submittedName>
        <fullName evidence="1">Uncharacterized protein</fullName>
    </submittedName>
</protein>
<dbReference type="EMBL" id="QKWP01000880">
    <property type="protein sequence ID" value="RIB13920.1"/>
    <property type="molecule type" value="Genomic_DNA"/>
</dbReference>